<dbReference type="OrthoDB" id="5429355at2759"/>
<feature type="region of interest" description="Disordered" evidence="2">
    <location>
        <begin position="167"/>
        <end position="205"/>
    </location>
</feature>
<sequence>MDHEALSHQARAALDSLTYQLQSLEAQQSALLTSLRLTTDSLSPAPPSGTPTSIPNYHLISPIFSLIPTYTAKLTRLRNTMSSQTLEITQLRRRVEEVKRGRRRNLERVRERWERERERDRTVLRARMVGVMAGEEVVGGFTPKVVGEIGGGGGGEEDVLATAAGVALPGTPVTPTPPMSTPGAPEGNGIRVVKRKKKVRQAEMQ</sequence>
<dbReference type="EMBL" id="ML121529">
    <property type="protein sequence ID" value="RPB28559.1"/>
    <property type="molecule type" value="Genomic_DNA"/>
</dbReference>
<reference evidence="3 4" key="1">
    <citation type="journal article" date="2018" name="Nat. Ecol. Evol.">
        <title>Pezizomycetes genomes reveal the molecular basis of ectomycorrhizal truffle lifestyle.</title>
        <authorList>
            <person name="Murat C."/>
            <person name="Payen T."/>
            <person name="Noel B."/>
            <person name="Kuo A."/>
            <person name="Morin E."/>
            <person name="Chen J."/>
            <person name="Kohler A."/>
            <person name="Krizsan K."/>
            <person name="Balestrini R."/>
            <person name="Da Silva C."/>
            <person name="Montanini B."/>
            <person name="Hainaut M."/>
            <person name="Levati E."/>
            <person name="Barry K.W."/>
            <person name="Belfiori B."/>
            <person name="Cichocki N."/>
            <person name="Clum A."/>
            <person name="Dockter R.B."/>
            <person name="Fauchery L."/>
            <person name="Guy J."/>
            <person name="Iotti M."/>
            <person name="Le Tacon F."/>
            <person name="Lindquist E.A."/>
            <person name="Lipzen A."/>
            <person name="Malagnac F."/>
            <person name="Mello A."/>
            <person name="Molinier V."/>
            <person name="Miyauchi S."/>
            <person name="Poulain J."/>
            <person name="Riccioni C."/>
            <person name="Rubini A."/>
            <person name="Sitrit Y."/>
            <person name="Splivallo R."/>
            <person name="Traeger S."/>
            <person name="Wang M."/>
            <person name="Zifcakova L."/>
            <person name="Wipf D."/>
            <person name="Zambonelli A."/>
            <person name="Paolocci F."/>
            <person name="Nowrousian M."/>
            <person name="Ottonello S."/>
            <person name="Baldrian P."/>
            <person name="Spatafora J.W."/>
            <person name="Henrissat B."/>
            <person name="Nagy L.G."/>
            <person name="Aury J.M."/>
            <person name="Wincker P."/>
            <person name="Grigoriev I.V."/>
            <person name="Bonfante P."/>
            <person name="Martin F.M."/>
        </authorList>
    </citation>
    <scope>NUCLEOTIDE SEQUENCE [LARGE SCALE GENOMIC DNA]</scope>
    <source>
        <strain evidence="3 4">ATCC MYA-4762</strain>
    </source>
</reference>
<dbReference type="InParanoid" id="A0A3N4M3U2"/>
<dbReference type="AlphaFoldDB" id="A0A3N4M3U2"/>
<accession>A0A3N4M3U2</accession>
<evidence type="ECO:0000313" key="4">
    <source>
        <dbReference type="Proteomes" id="UP000267821"/>
    </source>
</evidence>
<feature type="coiled-coil region" evidence="1">
    <location>
        <begin position="74"/>
        <end position="123"/>
    </location>
</feature>
<proteinExistence type="predicted"/>
<evidence type="ECO:0000256" key="2">
    <source>
        <dbReference type="SAM" id="MobiDB-lite"/>
    </source>
</evidence>
<dbReference type="Proteomes" id="UP000267821">
    <property type="component" value="Unassembled WGS sequence"/>
</dbReference>
<evidence type="ECO:0000256" key="1">
    <source>
        <dbReference type="SAM" id="Coils"/>
    </source>
</evidence>
<organism evidence="3 4">
    <name type="scientific">Terfezia boudieri ATCC MYA-4762</name>
    <dbReference type="NCBI Taxonomy" id="1051890"/>
    <lineage>
        <taxon>Eukaryota</taxon>
        <taxon>Fungi</taxon>
        <taxon>Dikarya</taxon>
        <taxon>Ascomycota</taxon>
        <taxon>Pezizomycotina</taxon>
        <taxon>Pezizomycetes</taxon>
        <taxon>Pezizales</taxon>
        <taxon>Pezizaceae</taxon>
        <taxon>Terfezia</taxon>
    </lineage>
</organism>
<protein>
    <submittedName>
        <fullName evidence="3">Uncharacterized protein</fullName>
    </submittedName>
</protein>
<name>A0A3N4M3U2_9PEZI</name>
<keyword evidence="4" id="KW-1185">Reference proteome</keyword>
<gene>
    <name evidence="3" type="ORF">L211DRAFT_860191</name>
</gene>
<evidence type="ECO:0000313" key="3">
    <source>
        <dbReference type="EMBL" id="RPB28559.1"/>
    </source>
</evidence>
<keyword evidence="1" id="KW-0175">Coiled coil</keyword>